<dbReference type="GO" id="GO:0016887">
    <property type="term" value="F:ATP hydrolysis activity"/>
    <property type="evidence" value="ECO:0007669"/>
    <property type="project" value="InterPro"/>
</dbReference>
<evidence type="ECO:0000256" key="3">
    <source>
        <dbReference type="ARBA" id="ARBA00022475"/>
    </source>
</evidence>
<keyword evidence="10" id="KW-1185">Reference proteome</keyword>
<protein>
    <submittedName>
        <fullName evidence="9">ATP-binding cassette domain-containing protein</fullName>
    </submittedName>
</protein>
<name>A0A9X2IRG2_9MICO</name>
<dbReference type="GO" id="GO:0005886">
    <property type="term" value="C:plasma membrane"/>
    <property type="evidence" value="ECO:0007669"/>
    <property type="project" value="UniProtKB-SubCell"/>
</dbReference>
<dbReference type="Proteomes" id="UP001155240">
    <property type="component" value="Unassembled WGS sequence"/>
</dbReference>
<comment type="caution">
    <text evidence="9">The sequence shown here is derived from an EMBL/GenBank/DDBJ whole genome shotgun (WGS) entry which is preliminary data.</text>
</comment>
<accession>A0A9X2IRG2</accession>
<evidence type="ECO:0000313" key="10">
    <source>
        <dbReference type="Proteomes" id="UP001155240"/>
    </source>
</evidence>
<dbReference type="PANTHER" id="PTHR42771:SF2">
    <property type="entry name" value="IRON(3+)-HYDROXAMATE IMPORT ATP-BINDING PROTEIN FHUC"/>
    <property type="match status" value="1"/>
</dbReference>
<dbReference type="InterPro" id="IPR051535">
    <property type="entry name" value="Siderophore_ABC-ATPase"/>
</dbReference>
<dbReference type="CDD" id="cd00267">
    <property type="entry name" value="ABC_ATPase"/>
    <property type="match status" value="1"/>
</dbReference>
<evidence type="ECO:0000256" key="6">
    <source>
        <dbReference type="ARBA" id="ARBA00023065"/>
    </source>
</evidence>
<dbReference type="InterPro" id="IPR027417">
    <property type="entry name" value="P-loop_NTPase"/>
</dbReference>
<keyword evidence="7" id="KW-0472">Membrane</keyword>
<evidence type="ECO:0000256" key="4">
    <source>
        <dbReference type="ARBA" id="ARBA00022496"/>
    </source>
</evidence>
<evidence type="ECO:0000256" key="1">
    <source>
        <dbReference type="ARBA" id="ARBA00004202"/>
    </source>
</evidence>
<keyword evidence="2" id="KW-0813">Transport</keyword>
<keyword evidence="4" id="KW-0410">Iron transport</keyword>
<proteinExistence type="predicted"/>
<dbReference type="RefSeq" id="WP_251943663.1">
    <property type="nucleotide sequence ID" value="NZ_JAMRYM010000006.1"/>
</dbReference>
<keyword evidence="6" id="KW-0406">Ion transport</keyword>
<dbReference type="PANTHER" id="PTHR42771">
    <property type="entry name" value="IRON(3+)-HYDROXAMATE IMPORT ATP-BINDING PROTEIN FHUC"/>
    <property type="match status" value="1"/>
</dbReference>
<dbReference type="SMART" id="SM00382">
    <property type="entry name" value="AAA"/>
    <property type="match status" value="1"/>
</dbReference>
<sequence>MRTLPVRRIELHRAAPPPDGSWPFTIPAVRQVLDDGLDLGAMTVLVGDNGAGKSTLVEALAIAYGLNAEGGTISARHTTRPSESVLGEHLQIVRSGGASKKGFFLRAETMHGLFTYLEDLGGESVSYHDRSHGESFLDVVLTRSRISGLWIFDEPESALSFSGCLALLGLFRDLLANGSQIVLSTHSPILAAATGADLYEIGEWGLRRCDYDDLDLVRNWRAFLEAPGRYTRFLD</sequence>
<dbReference type="Pfam" id="PF13304">
    <property type="entry name" value="AAA_21"/>
    <property type="match status" value="1"/>
</dbReference>
<dbReference type="SUPFAM" id="SSF52540">
    <property type="entry name" value="P-loop containing nucleoside triphosphate hydrolases"/>
    <property type="match status" value="1"/>
</dbReference>
<organism evidence="9 10">
    <name type="scientific">Rathayibacter rubneri</name>
    <dbReference type="NCBI Taxonomy" id="2950106"/>
    <lineage>
        <taxon>Bacteria</taxon>
        <taxon>Bacillati</taxon>
        <taxon>Actinomycetota</taxon>
        <taxon>Actinomycetes</taxon>
        <taxon>Micrococcales</taxon>
        <taxon>Microbacteriaceae</taxon>
        <taxon>Rathayibacter</taxon>
    </lineage>
</organism>
<dbReference type="EMBL" id="JAMRYM010000006">
    <property type="protein sequence ID" value="MCM6761456.1"/>
    <property type="molecule type" value="Genomic_DNA"/>
</dbReference>
<keyword evidence="5" id="KW-0408">Iron</keyword>
<dbReference type="GO" id="GO:0006826">
    <property type="term" value="P:iron ion transport"/>
    <property type="evidence" value="ECO:0007669"/>
    <property type="project" value="UniProtKB-KW"/>
</dbReference>
<comment type="subcellular location">
    <subcellularLocation>
        <location evidence="1">Cell membrane</location>
        <topology evidence="1">Peripheral membrane protein</topology>
    </subcellularLocation>
</comment>
<evidence type="ECO:0000256" key="5">
    <source>
        <dbReference type="ARBA" id="ARBA00023004"/>
    </source>
</evidence>
<dbReference type="InterPro" id="IPR003959">
    <property type="entry name" value="ATPase_AAA_core"/>
</dbReference>
<gene>
    <name evidence="9" type="ORF">NB037_03405</name>
</gene>
<evidence type="ECO:0000259" key="8">
    <source>
        <dbReference type="SMART" id="SM00382"/>
    </source>
</evidence>
<keyword evidence="3" id="KW-1003">Cell membrane</keyword>
<feature type="domain" description="AAA+ ATPase" evidence="8">
    <location>
        <begin position="39"/>
        <end position="210"/>
    </location>
</feature>
<evidence type="ECO:0000256" key="2">
    <source>
        <dbReference type="ARBA" id="ARBA00022448"/>
    </source>
</evidence>
<dbReference type="GO" id="GO:0005524">
    <property type="term" value="F:ATP binding"/>
    <property type="evidence" value="ECO:0007669"/>
    <property type="project" value="UniProtKB-KW"/>
</dbReference>
<dbReference type="InterPro" id="IPR003593">
    <property type="entry name" value="AAA+_ATPase"/>
</dbReference>
<reference evidence="9" key="1">
    <citation type="submission" date="2022-06" db="EMBL/GenBank/DDBJ databases">
        <title>Whole genome shotgun sequencing (WGS) of Rathayibacter sp. ZW T2_19, isolated from stored onions (Allium cepa).</title>
        <authorList>
            <person name="Stoll D.A."/>
            <person name="Huch M."/>
        </authorList>
    </citation>
    <scope>NUCLEOTIDE SEQUENCE</scope>
    <source>
        <strain evidence="9">ZW T2_19</strain>
    </source>
</reference>
<keyword evidence="9" id="KW-0067">ATP-binding</keyword>
<keyword evidence="9" id="KW-0547">Nucleotide-binding</keyword>
<dbReference type="Gene3D" id="3.40.50.300">
    <property type="entry name" value="P-loop containing nucleotide triphosphate hydrolases"/>
    <property type="match status" value="2"/>
</dbReference>
<dbReference type="AlphaFoldDB" id="A0A9X2IRG2"/>
<evidence type="ECO:0000256" key="7">
    <source>
        <dbReference type="ARBA" id="ARBA00023136"/>
    </source>
</evidence>
<evidence type="ECO:0000313" key="9">
    <source>
        <dbReference type="EMBL" id="MCM6761456.1"/>
    </source>
</evidence>